<accession>A0AAV7PN14</accession>
<dbReference type="EMBL" id="JANPWB010000011">
    <property type="protein sequence ID" value="KAJ1128741.1"/>
    <property type="molecule type" value="Genomic_DNA"/>
</dbReference>
<dbReference type="Proteomes" id="UP001066276">
    <property type="component" value="Chromosome 7"/>
</dbReference>
<reference evidence="1" key="1">
    <citation type="journal article" date="2022" name="bioRxiv">
        <title>Sequencing and chromosome-scale assembly of the giantPleurodeles waltlgenome.</title>
        <authorList>
            <person name="Brown T."/>
            <person name="Elewa A."/>
            <person name="Iarovenko S."/>
            <person name="Subramanian E."/>
            <person name="Araus A.J."/>
            <person name="Petzold A."/>
            <person name="Susuki M."/>
            <person name="Suzuki K.-i.T."/>
            <person name="Hayashi T."/>
            <person name="Toyoda A."/>
            <person name="Oliveira C."/>
            <person name="Osipova E."/>
            <person name="Leigh N.D."/>
            <person name="Simon A."/>
            <person name="Yun M.H."/>
        </authorList>
    </citation>
    <scope>NUCLEOTIDE SEQUENCE</scope>
    <source>
        <strain evidence="1">20211129_DDA</strain>
        <tissue evidence="1">Liver</tissue>
    </source>
</reference>
<evidence type="ECO:0000313" key="1">
    <source>
        <dbReference type="EMBL" id="KAJ1128741.1"/>
    </source>
</evidence>
<organism evidence="1 2">
    <name type="scientific">Pleurodeles waltl</name>
    <name type="common">Iberian ribbed newt</name>
    <dbReference type="NCBI Taxonomy" id="8319"/>
    <lineage>
        <taxon>Eukaryota</taxon>
        <taxon>Metazoa</taxon>
        <taxon>Chordata</taxon>
        <taxon>Craniata</taxon>
        <taxon>Vertebrata</taxon>
        <taxon>Euteleostomi</taxon>
        <taxon>Amphibia</taxon>
        <taxon>Batrachia</taxon>
        <taxon>Caudata</taxon>
        <taxon>Salamandroidea</taxon>
        <taxon>Salamandridae</taxon>
        <taxon>Pleurodelinae</taxon>
        <taxon>Pleurodeles</taxon>
    </lineage>
</organism>
<protein>
    <submittedName>
        <fullName evidence="1">Uncharacterized protein</fullName>
    </submittedName>
</protein>
<sequence length="163" mass="17822">MLRPSPQGLTAESNECRSLHPIHNHSTQVCADAQVRSGSAWAKFREVLLSEEIAGAMWPGTHAGAFPSGLLVTLVVWDWVIALVRLRGEMGRTDASEGYTMEQYTTPVPLPQRPARSEGIRDDMRAPVNPEEPSRAELLAAIQGSRVALESKIEIVAVEVNLL</sequence>
<comment type="caution">
    <text evidence="1">The sequence shown here is derived from an EMBL/GenBank/DDBJ whole genome shotgun (WGS) entry which is preliminary data.</text>
</comment>
<gene>
    <name evidence="1" type="ORF">NDU88_007116</name>
</gene>
<dbReference type="AlphaFoldDB" id="A0AAV7PN14"/>
<name>A0AAV7PN14_PLEWA</name>
<keyword evidence="2" id="KW-1185">Reference proteome</keyword>
<evidence type="ECO:0000313" key="2">
    <source>
        <dbReference type="Proteomes" id="UP001066276"/>
    </source>
</evidence>
<proteinExistence type="predicted"/>